<proteinExistence type="predicted"/>
<name>A0A158PP70_ANISI</name>
<protein>
    <submittedName>
        <fullName evidence="9">DC_STAMP domain-containing protein</fullName>
    </submittedName>
</protein>
<feature type="transmembrane region" description="Helical" evidence="5">
    <location>
        <begin position="479"/>
        <end position="500"/>
    </location>
</feature>
<reference evidence="7 8" key="2">
    <citation type="submission" date="2018-11" db="EMBL/GenBank/DDBJ databases">
        <authorList>
            <consortium name="Pathogen Informatics"/>
        </authorList>
    </citation>
    <scope>NUCLEOTIDE SEQUENCE [LARGE SCALE GENOMIC DNA]</scope>
</reference>
<dbReference type="OrthoDB" id="5985669at2759"/>
<evidence type="ECO:0000256" key="3">
    <source>
        <dbReference type="ARBA" id="ARBA00022989"/>
    </source>
</evidence>
<dbReference type="AlphaFoldDB" id="A0A158PP70"/>
<evidence type="ECO:0000313" key="9">
    <source>
        <dbReference type="WBParaSite" id="ASIM_0001379901-mRNA-1"/>
    </source>
</evidence>
<evidence type="ECO:0000256" key="4">
    <source>
        <dbReference type="ARBA" id="ARBA00023136"/>
    </source>
</evidence>
<feature type="transmembrane region" description="Helical" evidence="5">
    <location>
        <begin position="386"/>
        <end position="407"/>
    </location>
</feature>
<keyword evidence="2 5" id="KW-0812">Transmembrane</keyword>
<dbReference type="EMBL" id="UYRR01031342">
    <property type="protein sequence ID" value="VDK49235.1"/>
    <property type="molecule type" value="Genomic_DNA"/>
</dbReference>
<reference evidence="9" key="1">
    <citation type="submission" date="2016-04" db="UniProtKB">
        <authorList>
            <consortium name="WormBaseParasite"/>
        </authorList>
    </citation>
    <scope>IDENTIFICATION</scope>
</reference>
<evidence type="ECO:0000256" key="1">
    <source>
        <dbReference type="ARBA" id="ARBA00004141"/>
    </source>
</evidence>
<dbReference type="WBParaSite" id="ASIM_0001379901-mRNA-1">
    <property type="protein sequence ID" value="ASIM_0001379901-mRNA-1"/>
    <property type="gene ID" value="ASIM_0001379901"/>
</dbReference>
<evidence type="ECO:0000313" key="7">
    <source>
        <dbReference type="EMBL" id="VDK49235.1"/>
    </source>
</evidence>
<accession>A0A158PP70</accession>
<feature type="transmembrane region" description="Helical" evidence="5">
    <location>
        <begin position="570"/>
        <end position="591"/>
    </location>
</feature>
<keyword evidence="3 5" id="KW-1133">Transmembrane helix</keyword>
<evidence type="ECO:0000256" key="5">
    <source>
        <dbReference type="SAM" id="Phobius"/>
    </source>
</evidence>
<organism evidence="9">
    <name type="scientific">Anisakis simplex</name>
    <name type="common">Herring worm</name>
    <dbReference type="NCBI Taxonomy" id="6269"/>
    <lineage>
        <taxon>Eukaryota</taxon>
        <taxon>Metazoa</taxon>
        <taxon>Ecdysozoa</taxon>
        <taxon>Nematoda</taxon>
        <taxon>Chromadorea</taxon>
        <taxon>Rhabditida</taxon>
        <taxon>Spirurina</taxon>
        <taxon>Ascaridomorpha</taxon>
        <taxon>Ascaridoidea</taxon>
        <taxon>Anisakidae</taxon>
        <taxon>Anisakis</taxon>
        <taxon>Anisakis simplex complex</taxon>
    </lineage>
</organism>
<dbReference type="Pfam" id="PF07782">
    <property type="entry name" value="DC_STAMP"/>
    <property type="match status" value="1"/>
</dbReference>
<evidence type="ECO:0000256" key="2">
    <source>
        <dbReference type="ARBA" id="ARBA00022692"/>
    </source>
</evidence>
<keyword evidence="8" id="KW-1185">Reference proteome</keyword>
<dbReference type="GO" id="GO:0016020">
    <property type="term" value="C:membrane"/>
    <property type="evidence" value="ECO:0007669"/>
    <property type="project" value="UniProtKB-SubCell"/>
</dbReference>
<feature type="domain" description="Dendritic cell-specific transmembrane protein-like" evidence="6">
    <location>
        <begin position="423"/>
        <end position="616"/>
    </location>
</feature>
<feature type="transmembrane region" description="Helical" evidence="5">
    <location>
        <begin position="77"/>
        <end position="96"/>
    </location>
</feature>
<dbReference type="Proteomes" id="UP000267096">
    <property type="component" value="Unassembled WGS sequence"/>
</dbReference>
<comment type="subcellular location">
    <subcellularLocation>
        <location evidence="1">Membrane</location>
        <topology evidence="1">Multi-pass membrane protein</topology>
    </subcellularLocation>
</comment>
<evidence type="ECO:0000259" key="6">
    <source>
        <dbReference type="Pfam" id="PF07782"/>
    </source>
</evidence>
<gene>
    <name evidence="7" type="ORF">ASIM_LOCUS13227</name>
</gene>
<sequence length="663" mass="77467">MRSLYDLLFVERYREGRRQALGRSKMADIFYYSGVYDYRILRYMINFPIGFVISYFLYALAWNRVNFADFDPLYEQLFKWIIIMTSSVTFAISPVYRCAIVCVLFGSLGKNGQGLLSVHVFTNLHDGPIKNIMTNFNLSSYIITCHLKLKEQLATERIVMSTGPIEAFLADKFGKSTTKGRKMVHMLKALVDPIAYDMTLSDEDKAIAATIDNAEVLKTRDVMLNEKKDSISNEDVKPVWNKLKSKTAKLQTMRLYLQCNEVFDKGIKKCHDKFRDMKSKCYNMLWFLPFLNRVVCGKFDVLHICQASEKHQEATRFCNEMMQGALQRSKSIDTDTDQMNNITEEVLDHLRVNMHYKAIVEPRITRAYRVKQVYYRISQRFHIIKVVFKTLKSLLGCLFIFLLYTLFRDSIQMIRNYLNNIDFKNVFLNSYFWRIDEKRQENGQVFLNPLSRAEWKANRLMKPFSPPTSDEIEASWQPLARFCIASVVCLLVMMVDYFFYAITNEVIRFTATSVTSGGKQSFHLDIKGVGFVADLVRDMVNHDFDQNVNLTIPSEQCRLEPSPPDWLFSWIHIILPLLLMLILQVIFGYFIKRLILFYVIGGIFRKRNKTRTIQLYNKLLFARVNGRRLARARIRYQVERHLLQHEAIAQQGSNNIACSPIMN</sequence>
<evidence type="ECO:0000313" key="8">
    <source>
        <dbReference type="Proteomes" id="UP000267096"/>
    </source>
</evidence>
<dbReference type="InterPro" id="IPR051856">
    <property type="entry name" value="CSR-E3_Ligase_Protein"/>
</dbReference>
<dbReference type="PANTHER" id="PTHR21041:SF17">
    <property type="entry name" value="E3 UBIQUITIN-PROTEIN LIGASE DCST1"/>
    <property type="match status" value="1"/>
</dbReference>
<dbReference type="PANTHER" id="PTHR21041">
    <property type="entry name" value="DENDRITIC CELL-SPECIFIC TRANSMEMBRANE PROTEIN"/>
    <property type="match status" value="1"/>
</dbReference>
<dbReference type="InterPro" id="IPR012858">
    <property type="entry name" value="DC_STAMP-like"/>
</dbReference>
<feature type="transmembrane region" description="Helical" evidence="5">
    <location>
        <begin position="40"/>
        <end position="65"/>
    </location>
</feature>
<keyword evidence="4 5" id="KW-0472">Membrane</keyword>